<keyword evidence="6" id="KW-0863">Zinc-finger</keyword>
<feature type="compositionally biased region" description="Acidic residues" evidence="7">
    <location>
        <begin position="539"/>
        <end position="549"/>
    </location>
</feature>
<keyword evidence="6" id="KW-0479">Metal-binding</keyword>
<dbReference type="Proteomes" id="UP001497512">
    <property type="component" value="Chromosome 2"/>
</dbReference>
<feature type="compositionally biased region" description="Acidic residues" evidence="7">
    <location>
        <begin position="718"/>
        <end position="731"/>
    </location>
</feature>
<proteinExistence type="predicted"/>
<evidence type="ECO:0000259" key="9">
    <source>
        <dbReference type="PROSITE" id="PS50115"/>
    </source>
</evidence>
<dbReference type="InterPro" id="IPR001005">
    <property type="entry name" value="SANT/Myb"/>
</dbReference>
<keyword evidence="5" id="KW-0539">Nucleus</keyword>
<evidence type="ECO:0000313" key="10">
    <source>
        <dbReference type="EMBL" id="CAK9214387.1"/>
    </source>
</evidence>
<evidence type="ECO:0000256" key="7">
    <source>
        <dbReference type="SAM" id="MobiDB-lite"/>
    </source>
</evidence>
<feature type="region of interest" description="Disordered" evidence="7">
    <location>
        <begin position="264"/>
        <end position="300"/>
    </location>
</feature>
<dbReference type="SMART" id="SM00105">
    <property type="entry name" value="ArfGap"/>
    <property type="match status" value="1"/>
</dbReference>
<feature type="compositionally biased region" description="Low complexity" evidence="7">
    <location>
        <begin position="1072"/>
        <end position="1102"/>
    </location>
</feature>
<feature type="domain" description="Myb-like" evidence="8">
    <location>
        <begin position="560"/>
        <end position="618"/>
    </location>
</feature>
<feature type="region of interest" description="Disordered" evidence="7">
    <location>
        <begin position="692"/>
        <end position="765"/>
    </location>
</feature>
<keyword evidence="4" id="KW-0804">Transcription</keyword>
<feature type="compositionally biased region" description="Pro residues" evidence="7">
    <location>
        <begin position="850"/>
        <end position="868"/>
    </location>
</feature>
<dbReference type="Pfam" id="PF13837">
    <property type="entry name" value="Myb_DNA-bind_4"/>
    <property type="match status" value="2"/>
</dbReference>
<dbReference type="InterPro" id="IPR038508">
    <property type="entry name" value="ArfGAP_dom_sf"/>
</dbReference>
<evidence type="ECO:0000256" key="4">
    <source>
        <dbReference type="ARBA" id="ARBA00023163"/>
    </source>
</evidence>
<name>A0ABP0U6T5_9BRYO</name>
<dbReference type="SMART" id="SM00717">
    <property type="entry name" value="SANT"/>
    <property type="match status" value="2"/>
</dbReference>
<protein>
    <submittedName>
        <fullName evidence="10">Uncharacterized protein</fullName>
    </submittedName>
</protein>
<dbReference type="EMBL" id="OZ019894">
    <property type="protein sequence ID" value="CAK9214387.1"/>
    <property type="molecule type" value="Genomic_DNA"/>
</dbReference>
<dbReference type="CDD" id="cd08838">
    <property type="entry name" value="ArfGap_AGFG"/>
    <property type="match status" value="1"/>
</dbReference>
<comment type="subcellular location">
    <subcellularLocation>
        <location evidence="1">Nucleus</location>
    </subcellularLocation>
</comment>
<dbReference type="SUPFAM" id="SSF57863">
    <property type="entry name" value="ArfGap/RecO-like zinc finger"/>
    <property type="match status" value="1"/>
</dbReference>
<dbReference type="InterPro" id="IPR044822">
    <property type="entry name" value="Myb_DNA-bind_4"/>
</dbReference>
<dbReference type="Gene3D" id="1.10.10.60">
    <property type="entry name" value="Homeodomain-like"/>
    <property type="match status" value="2"/>
</dbReference>
<keyword evidence="3" id="KW-0238">DNA-binding</keyword>
<dbReference type="InterPro" id="IPR001164">
    <property type="entry name" value="ArfGAP_dom"/>
</dbReference>
<sequence length="1123" mass="123767">MGSRMKEDERHEMVIRKLLKMPQNKRCINCDSVGPQYVCTNFSIFVCTQCSGVHREFTHRIKSISMAKFTPAEVTSLQAGGNERGREIYLKEYDMARNSLPDSSNPEKLRNFIKHVYVERRFTGERPPPTPSKGRQGERGDAYDSRQPEQRMDFGADRRSPSYEDHKDDRRFADRSGTRKSDVERSRYEEKRSPGRFEQERRPARRSYEDEGRREERRASDSSRDRPKSDEQFTFRAVEGIPPPVRSLKDILGEDVSLRIDQGHSNARAQTPTQSLAPPKDARSHSLGFLGNEEAPAPAPAHKRVVSASLIDFSGEPEPAATTTPALDLFAAPATTATMDPFSSAANGTLGDPFQPTKPNTAVSVAFPPASDPPSDPFQPNAAVADPFAPASTVKPVSDPFSLGVQASNVSFSNIGVSAFDLAATTAPPNGYPDIFASSTANGSTQWATAGWTPSTGAADAWSAFQAQPSAALSTASPFVVGGSQQHPSQAHIFSLAHDHMSLSPPTSGHGHHHPGQQQHLYSHHQQQQAQQLGHEAAAADDDGNMELGEEGRSTGGGGNRWPRQETLLLIQFRSEMDSNFRDSGLKGPLWEDVARKLAELGYHRSAKKCKEKFENIHKYYKKTKDGKAGRQDGKNYRFFSELDALYSGRRNNVVGASTRDADHATVATTLLLPAGGGRGLDHIGAPSAFRAAAAAEEENNNVAAVSDSSEENHNEAEGGDEEDEDEDEDDNTTRSKKRFKRSSKDSDHGDPHARTSSSSSKKKVMLLESLVKKLMDKQEAMQRKFLDSMEKREHDRIAREEAWKRQEMERMTREHELRIQQHTLAATRDAALIAVLQKVTGQTLQLPQIPEPHPPHPSSPPSPPPLPVQQQQQHTTSAIQPRNHRIQQQLQHPQDVEPGDGKDGFDLHSKRWPTPEVHALIRLRMEMESRFQETGAKGPLWEEISRGMSSMGYSFRNAKRCKEKWENVNKYYRKTKESNKKRAENSKTCPYFHQLEALYHNAGSLHCGSKLPPRASSKVIHEGAQSQDVALQLPPAAAGLQQDHRDDHDQSCSREALVQDSVNTEVMQLPASAPGAADGSGSASNGAATAHLFSSPENGSSGDPGGSGISITKKALQGRTSR</sequence>
<feature type="region of interest" description="Disordered" evidence="7">
    <location>
        <begin position="1069"/>
        <end position="1123"/>
    </location>
</feature>
<feature type="compositionally biased region" description="Low complexity" evidence="7">
    <location>
        <begin position="516"/>
        <end position="537"/>
    </location>
</feature>
<organism evidence="10 11">
    <name type="scientific">Sphagnum troendelagicum</name>
    <dbReference type="NCBI Taxonomy" id="128251"/>
    <lineage>
        <taxon>Eukaryota</taxon>
        <taxon>Viridiplantae</taxon>
        <taxon>Streptophyta</taxon>
        <taxon>Embryophyta</taxon>
        <taxon>Bryophyta</taxon>
        <taxon>Sphagnophytina</taxon>
        <taxon>Sphagnopsida</taxon>
        <taxon>Sphagnales</taxon>
        <taxon>Sphagnaceae</taxon>
        <taxon>Sphagnum</taxon>
    </lineage>
</organism>
<feature type="compositionally biased region" description="Basic and acidic residues" evidence="7">
    <location>
        <begin position="900"/>
        <end position="910"/>
    </location>
</feature>
<dbReference type="PANTHER" id="PTHR21654">
    <property type="entry name" value="FI21293P1"/>
    <property type="match status" value="1"/>
</dbReference>
<feature type="region of interest" description="Disordered" evidence="7">
    <location>
        <begin position="120"/>
        <end position="247"/>
    </location>
</feature>
<evidence type="ECO:0000259" key="8">
    <source>
        <dbReference type="PROSITE" id="PS50090"/>
    </source>
</evidence>
<dbReference type="PROSITE" id="PS50090">
    <property type="entry name" value="MYB_LIKE"/>
    <property type="match status" value="2"/>
</dbReference>
<evidence type="ECO:0000256" key="2">
    <source>
        <dbReference type="ARBA" id="ARBA00023015"/>
    </source>
</evidence>
<dbReference type="Pfam" id="PF01412">
    <property type="entry name" value="ArfGap"/>
    <property type="match status" value="1"/>
</dbReference>
<dbReference type="PRINTS" id="PR00405">
    <property type="entry name" value="REVINTRACTNG"/>
</dbReference>
<dbReference type="Gene3D" id="1.10.220.150">
    <property type="entry name" value="Arf GTPase activating protein"/>
    <property type="match status" value="1"/>
</dbReference>
<accession>A0ABP0U6T5</accession>
<feature type="compositionally biased region" description="Basic and acidic residues" evidence="7">
    <location>
        <begin position="135"/>
        <end position="233"/>
    </location>
</feature>
<dbReference type="PROSITE" id="PS50115">
    <property type="entry name" value="ARFGAP"/>
    <property type="match status" value="1"/>
</dbReference>
<keyword evidence="11" id="KW-1185">Reference proteome</keyword>
<evidence type="ECO:0000256" key="5">
    <source>
        <dbReference type="ARBA" id="ARBA00023242"/>
    </source>
</evidence>
<evidence type="ECO:0000313" key="11">
    <source>
        <dbReference type="Proteomes" id="UP001497512"/>
    </source>
</evidence>
<feature type="region of interest" description="Disordered" evidence="7">
    <location>
        <begin position="500"/>
        <end position="563"/>
    </location>
</feature>
<evidence type="ECO:0000256" key="6">
    <source>
        <dbReference type="PROSITE-ProRule" id="PRU00288"/>
    </source>
</evidence>
<dbReference type="PANTHER" id="PTHR21654:SF84">
    <property type="entry name" value="SI:DKEY-66I24.7"/>
    <property type="match status" value="1"/>
</dbReference>
<dbReference type="InterPro" id="IPR037278">
    <property type="entry name" value="ARFGAP/RecO"/>
</dbReference>
<feature type="domain" description="Arf-GAP" evidence="9">
    <location>
        <begin position="12"/>
        <end position="130"/>
    </location>
</feature>
<feature type="compositionally biased region" description="Polar residues" evidence="7">
    <location>
        <begin position="264"/>
        <end position="276"/>
    </location>
</feature>
<gene>
    <name evidence="10" type="ORF">CSSPTR1EN2_LOCUS12206</name>
</gene>
<feature type="domain" description="Myb-like" evidence="8">
    <location>
        <begin position="912"/>
        <end position="970"/>
    </location>
</feature>
<feature type="region of interest" description="Disordered" evidence="7">
    <location>
        <begin position="847"/>
        <end position="912"/>
    </location>
</feature>
<reference evidence="10" key="1">
    <citation type="submission" date="2024-02" db="EMBL/GenBank/DDBJ databases">
        <authorList>
            <consortium name="ELIXIR-Norway"/>
            <consortium name="Elixir Norway"/>
        </authorList>
    </citation>
    <scope>NUCLEOTIDE SEQUENCE</scope>
</reference>
<evidence type="ECO:0000256" key="3">
    <source>
        <dbReference type="ARBA" id="ARBA00023125"/>
    </source>
</evidence>
<feature type="compositionally biased region" description="Polar residues" evidence="7">
    <location>
        <begin position="876"/>
        <end position="893"/>
    </location>
</feature>
<dbReference type="CDD" id="cd12203">
    <property type="entry name" value="GT1"/>
    <property type="match status" value="2"/>
</dbReference>
<feature type="compositionally biased region" description="Basic and acidic residues" evidence="7">
    <location>
        <begin position="743"/>
        <end position="754"/>
    </location>
</feature>
<keyword evidence="2" id="KW-0805">Transcription regulation</keyword>
<keyword evidence="6" id="KW-0862">Zinc</keyword>
<evidence type="ECO:0000256" key="1">
    <source>
        <dbReference type="ARBA" id="ARBA00004123"/>
    </source>
</evidence>